<proteinExistence type="predicted"/>
<feature type="compositionally biased region" description="Gly residues" evidence="1">
    <location>
        <begin position="226"/>
        <end position="236"/>
    </location>
</feature>
<feature type="compositionally biased region" description="Basic residues" evidence="1">
    <location>
        <begin position="84"/>
        <end position="99"/>
    </location>
</feature>
<accession>A0A481Z085</accession>
<feature type="compositionally biased region" description="Polar residues" evidence="1">
    <location>
        <begin position="103"/>
        <end position="114"/>
    </location>
</feature>
<reference evidence="2" key="1">
    <citation type="journal article" date="2019" name="MBio">
        <title>Virus Genomes from Deep Sea Sediments Expand the Ocean Megavirome and Support Independent Origins of Viral Gigantism.</title>
        <authorList>
            <person name="Backstrom D."/>
            <person name="Yutin N."/>
            <person name="Jorgensen S.L."/>
            <person name="Dharamshi J."/>
            <person name="Homa F."/>
            <person name="Zaremba-Niedwiedzka K."/>
            <person name="Spang A."/>
            <person name="Wolf Y.I."/>
            <person name="Koonin E.V."/>
            <person name="Ettema T.J."/>
        </authorList>
    </citation>
    <scope>NUCLEOTIDE SEQUENCE</scope>
</reference>
<dbReference type="EMBL" id="MK500390">
    <property type="protein sequence ID" value="QBK88477.1"/>
    <property type="molecule type" value="Genomic_DNA"/>
</dbReference>
<sequence>MEFFLSESNVRNQSRRLERLLEKSDNLNIRDDPHARKKCLRLIARQMEEVYRKYGKKKPRKISSREYLDLMNNKSIEYSVKLCNKNRRKKTKSRQRTKKNNNFGSTQLGQLSRSRAQEVYGNRRLIVENRPRPTATNRGSVSSGMPAYSDGSGMVGHAPYSVNSTGDYTIINGGINRQPQFTQFTQKKNKDDVSRQYFARREAYGIDNNRRERPADINFCVDGGDSRGSGDAGGNNGNEINTTGLDGKGMMGLESNGLNNMAAFDGNYGSFNNNNNNQQMLNKNNMLNNQQTNIQQINNQQTNNQQTNNQQTNNQQTNNQQTNNQQMNMVRMIMSMINNNNNGNNNGYNNGNNNEAMIRAAINNISNNQNTQQPQQLQQPSQEFNNIPTNNNINMQQ</sequence>
<evidence type="ECO:0000313" key="2">
    <source>
        <dbReference type="EMBL" id="QBK88477.1"/>
    </source>
</evidence>
<evidence type="ECO:0000256" key="1">
    <source>
        <dbReference type="SAM" id="MobiDB-lite"/>
    </source>
</evidence>
<gene>
    <name evidence="2" type="ORF">LCMiAC01_01540</name>
</gene>
<feature type="region of interest" description="Disordered" evidence="1">
    <location>
        <begin position="83"/>
        <end position="115"/>
    </location>
</feature>
<organism evidence="2">
    <name type="scientific">Mimivirus LCMiAC01</name>
    <dbReference type="NCBI Taxonomy" id="2506608"/>
    <lineage>
        <taxon>Viruses</taxon>
        <taxon>Varidnaviria</taxon>
        <taxon>Bamfordvirae</taxon>
        <taxon>Nucleocytoviricota</taxon>
        <taxon>Megaviricetes</taxon>
        <taxon>Imitervirales</taxon>
        <taxon>Mimiviridae</taxon>
        <taxon>Klosneuvirinae</taxon>
    </lineage>
</organism>
<feature type="region of interest" description="Disordered" evidence="1">
    <location>
        <begin position="369"/>
        <end position="397"/>
    </location>
</feature>
<protein>
    <submittedName>
        <fullName evidence="2">Uncharacterized protein</fullName>
    </submittedName>
</protein>
<feature type="region of interest" description="Disordered" evidence="1">
    <location>
        <begin position="216"/>
        <end position="248"/>
    </location>
</feature>
<name>A0A481Z085_9VIRU</name>